<dbReference type="SUPFAM" id="SSF54637">
    <property type="entry name" value="Thioesterase/thiol ester dehydrase-isomerase"/>
    <property type="match status" value="1"/>
</dbReference>
<comment type="catalytic activity">
    <reaction evidence="2">
        <text>a fatty acyl-CoA + H2O = a fatty acid + CoA + H(+)</text>
        <dbReference type="Rhea" id="RHEA:16781"/>
        <dbReference type="ChEBI" id="CHEBI:15377"/>
        <dbReference type="ChEBI" id="CHEBI:15378"/>
        <dbReference type="ChEBI" id="CHEBI:28868"/>
        <dbReference type="ChEBI" id="CHEBI:57287"/>
        <dbReference type="ChEBI" id="CHEBI:77636"/>
        <dbReference type="EC" id="3.1.2.20"/>
    </reaction>
</comment>
<evidence type="ECO:0000256" key="5">
    <source>
        <dbReference type="ARBA" id="ARBA00038894"/>
    </source>
</evidence>
<gene>
    <name evidence="9" type="ORF">EPICR_30084</name>
</gene>
<dbReference type="NCBIfam" id="TIGR00369">
    <property type="entry name" value="unchar_dom_1"/>
    <property type="match status" value="1"/>
</dbReference>
<sequence>MDFKPLDPNYEARVRKSFERQRFMSFIGAKLVSVTPGGCEIYLPYKEELSQQHGYFHAGVVGTIADNCGGYAAYSLMPAGSSILTVEYKLNLVAPGLGQGLIGRGKVIRPGRSLTVCETRVFGALDGAETLCATSLMTLMNMEGKPDRRLDEKI</sequence>
<dbReference type="EMBL" id="CAACVI010000023">
    <property type="protein sequence ID" value="VEN74151.1"/>
    <property type="molecule type" value="Genomic_DNA"/>
</dbReference>
<comment type="catalytic activity">
    <reaction evidence="3">
        <text>a long-chain fatty acyl-CoA + H2O = a long-chain fatty acid + CoA + H(+)</text>
        <dbReference type="Rhea" id="RHEA:67680"/>
        <dbReference type="ChEBI" id="CHEBI:15377"/>
        <dbReference type="ChEBI" id="CHEBI:15378"/>
        <dbReference type="ChEBI" id="CHEBI:57287"/>
        <dbReference type="ChEBI" id="CHEBI:57560"/>
        <dbReference type="ChEBI" id="CHEBI:83139"/>
    </reaction>
</comment>
<accession>A0A484HLK6</accession>
<comment type="catalytic activity">
    <reaction evidence="7">
        <text>a medium-chain fatty acyl-CoA + H2O = a medium-chain fatty acid + CoA + H(+)</text>
        <dbReference type="Rhea" id="RHEA:68184"/>
        <dbReference type="ChEBI" id="CHEBI:15377"/>
        <dbReference type="ChEBI" id="CHEBI:15378"/>
        <dbReference type="ChEBI" id="CHEBI:57287"/>
        <dbReference type="ChEBI" id="CHEBI:59558"/>
        <dbReference type="ChEBI" id="CHEBI:90546"/>
    </reaction>
</comment>
<dbReference type="CDD" id="cd03443">
    <property type="entry name" value="PaaI_thioesterase"/>
    <property type="match status" value="1"/>
</dbReference>
<dbReference type="GO" id="GO:0047617">
    <property type="term" value="F:fatty acyl-CoA hydrolase activity"/>
    <property type="evidence" value="ECO:0007669"/>
    <property type="project" value="UniProtKB-EC"/>
</dbReference>
<evidence type="ECO:0000256" key="4">
    <source>
        <dbReference type="ARBA" id="ARBA00038381"/>
    </source>
</evidence>
<evidence type="ECO:0000256" key="3">
    <source>
        <dbReference type="ARBA" id="ARBA00036002"/>
    </source>
</evidence>
<organism evidence="9">
    <name type="scientific">uncultured Desulfobacteraceae bacterium</name>
    <dbReference type="NCBI Taxonomy" id="218296"/>
    <lineage>
        <taxon>Bacteria</taxon>
        <taxon>Pseudomonadati</taxon>
        <taxon>Thermodesulfobacteriota</taxon>
        <taxon>Desulfobacteria</taxon>
        <taxon>Desulfobacterales</taxon>
        <taxon>Desulfobacteraceae</taxon>
        <taxon>environmental samples</taxon>
    </lineage>
</organism>
<reference evidence="9" key="1">
    <citation type="submission" date="2019-01" db="EMBL/GenBank/DDBJ databases">
        <authorList>
            <consortium name="Genoscope - CEA"/>
            <person name="William W."/>
        </authorList>
    </citation>
    <scope>NUCLEOTIDE SEQUENCE</scope>
    <source>
        <strain evidence="9">CR-1</strain>
    </source>
</reference>
<dbReference type="PANTHER" id="PTHR43240:SF20">
    <property type="entry name" value="MEDIUM_LONG-CHAIN ACYL-COA THIOESTERASE YIGI"/>
    <property type="match status" value="1"/>
</dbReference>
<dbReference type="AlphaFoldDB" id="A0A484HLK6"/>
<dbReference type="Pfam" id="PF03061">
    <property type="entry name" value="4HBT"/>
    <property type="match status" value="1"/>
</dbReference>
<keyword evidence="1" id="KW-0378">Hydrolase</keyword>
<evidence type="ECO:0000313" key="9">
    <source>
        <dbReference type="EMBL" id="VEN74151.1"/>
    </source>
</evidence>
<evidence type="ECO:0000256" key="6">
    <source>
        <dbReference type="ARBA" id="ARBA00040062"/>
    </source>
</evidence>
<dbReference type="InterPro" id="IPR029069">
    <property type="entry name" value="HotDog_dom_sf"/>
</dbReference>
<dbReference type="InterPro" id="IPR006683">
    <property type="entry name" value="Thioestr_dom"/>
</dbReference>
<proteinExistence type="inferred from homology"/>
<dbReference type="EC" id="3.1.2.20" evidence="5"/>
<dbReference type="PANTHER" id="PTHR43240">
    <property type="entry name" value="1,4-DIHYDROXY-2-NAPHTHOYL-COA THIOESTERASE 1"/>
    <property type="match status" value="1"/>
</dbReference>
<dbReference type="Gene3D" id="3.10.129.10">
    <property type="entry name" value="Hotdog Thioesterase"/>
    <property type="match status" value="1"/>
</dbReference>
<evidence type="ECO:0000256" key="7">
    <source>
        <dbReference type="ARBA" id="ARBA00048062"/>
    </source>
</evidence>
<name>A0A484HLK6_9BACT</name>
<feature type="domain" description="Thioesterase" evidence="8">
    <location>
        <begin position="53"/>
        <end position="122"/>
    </location>
</feature>
<dbReference type="InterPro" id="IPR003736">
    <property type="entry name" value="PAAI_dom"/>
</dbReference>
<protein>
    <recommendedName>
        <fullName evidence="6">Medium/long-chain acyl-CoA thioesterase YigI</fullName>
        <ecNumber evidence="5">3.1.2.20</ecNumber>
    </recommendedName>
</protein>
<evidence type="ECO:0000256" key="2">
    <source>
        <dbReference type="ARBA" id="ARBA00035880"/>
    </source>
</evidence>
<evidence type="ECO:0000259" key="8">
    <source>
        <dbReference type="Pfam" id="PF03061"/>
    </source>
</evidence>
<comment type="similarity">
    <text evidence="4">Belongs to the YigI thioesterase family.</text>
</comment>
<evidence type="ECO:0000256" key="1">
    <source>
        <dbReference type="ARBA" id="ARBA00022801"/>
    </source>
</evidence>